<organism evidence="1 2">
    <name type="scientific">Vibrio agarivorans</name>
    <dbReference type="NCBI Taxonomy" id="153622"/>
    <lineage>
        <taxon>Bacteria</taxon>
        <taxon>Pseudomonadati</taxon>
        <taxon>Pseudomonadota</taxon>
        <taxon>Gammaproteobacteria</taxon>
        <taxon>Vibrionales</taxon>
        <taxon>Vibrionaceae</taxon>
        <taxon>Vibrio</taxon>
    </lineage>
</organism>
<dbReference type="Proteomes" id="UP001169719">
    <property type="component" value="Unassembled WGS sequence"/>
</dbReference>
<dbReference type="RefSeq" id="WP_289964205.1">
    <property type="nucleotide sequence ID" value="NZ_JAUEOZ010000003.1"/>
</dbReference>
<gene>
    <name evidence="1" type="ORF">QWJ08_21850</name>
</gene>
<sequence length="94" mass="10460">MRYQIFAGSRHYPDGGAHDYHSASSNLETAKTTAEQLIGTTFETENTVFDEESGTLTVDWSHVFDTENRAVIAAFGADSLAPNYKNTWQKSKII</sequence>
<evidence type="ECO:0000313" key="2">
    <source>
        <dbReference type="Proteomes" id="UP001169719"/>
    </source>
</evidence>
<name>A0ABT7Y7H1_9VIBR</name>
<comment type="caution">
    <text evidence="1">The sequence shown here is derived from an EMBL/GenBank/DDBJ whole genome shotgun (WGS) entry which is preliminary data.</text>
</comment>
<dbReference type="EMBL" id="JAUEOZ010000003">
    <property type="protein sequence ID" value="MDN2484004.1"/>
    <property type="molecule type" value="Genomic_DNA"/>
</dbReference>
<reference evidence="1" key="1">
    <citation type="submission" date="2024-05" db="EMBL/GenBank/DDBJ databases">
        <title>Genome Sequences of Four Agar- Degrading Marine Bacteria.</title>
        <authorList>
            <person name="Phillips E.K."/>
            <person name="Shaffer J.C."/>
            <person name="Henson M.W."/>
            <person name="Temperton B."/>
            <person name="Thrash C.J."/>
            <person name="Martin M.O."/>
        </authorList>
    </citation>
    <scope>NUCLEOTIDE SEQUENCE</scope>
    <source>
        <strain evidence="1">EKP203</strain>
    </source>
</reference>
<accession>A0ABT7Y7H1</accession>
<proteinExistence type="predicted"/>
<keyword evidence="2" id="KW-1185">Reference proteome</keyword>
<evidence type="ECO:0000313" key="1">
    <source>
        <dbReference type="EMBL" id="MDN2484004.1"/>
    </source>
</evidence>
<protein>
    <submittedName>
        <fullName evidence="1">Uncharacterized protein</fullName>
    </submittedName>
</protein>